<reference evidence="1 2" key="1">
    <citation type="journal article" date="2019" name="Environ. Microbiol.">
        <title>At the nexus of three kingdoms: the genome of the mycorrhizal fungus Gigaspora margarita provides insights into plant, endobacterial and fungal interactions.</title>
        <authorList>
            <person name="Venice F."/>
            <person name="Ghignone S."/>
            <person name="Salvioli di Fossalunga A."/>
            <person name="Amselem J."/>
            <person name="Novero M."/>
            <person name="Xianan X."/>
            <person name="Sedzielewska Toro K."/>
            <person name="Morin E."/>
            <person name="Lipzen A."/>
            <person name="Grigoriev I.V."/>
            <person name="Henrissat B."/>
            <person name="Martin F.M."/>
            <person name="Bonfante P."/>
        </authorList>
    </citation>
    <scope>NUCLEOTIDE SEQUENCE [LARGE SCALE GENOMIC DNA]</scope>
    <source>
        <strain evidence="1 2">BEG34</strain>
    </source>
</reference>
<evidence type="ECO:0000313" key="2">
    <source>
        <dbReference type="Proteomes" id="UP000439903"/>
    </source>
</evidence>
<gene>
    <name evidence="1" type="ORF">F8M41_019500</name>
</gene>
<accession>A0A8H4AJY5</accession>
<dbReference type="EMBL" id="WTPW01000505">
    <property type="protein sequence ID" value="KAF0504554.1"/>
    <property type="molecule type" value="Genomic_DNA"/>
</dbReference>
<proteinExistence type="predicted"/>
<sequence>MFFELKNKTYSKNLEVDSNSNVLDEFENTSQGYRELSDDISVSTNYFEDMQNNSFDNKNQEYNKFSNEAYADLIVLVTKYKLSNAAENVTILFFNKHSNYFKSLLRKNIKQEKL</sequence>
<keyword evidence="2" id="KW-1185">Reference proteome</keyword>
<dbReference type="Proteomes" id="UP000439903">
    <property type="component" value="Unassembled WGS sequence"/>
</dbReference>
<dbReference type="AlphaFoldDB" id="A0A8H4AJY5"/>
<comment type="caution">
    <text evidence="1">The sequence shown here is derived from an EMBL/GenBank/DDBJ whole genome shotgun (WGS) entry which is preliminary data.</text>
</comment>
<dbReference type="OrthoDB" id="2448548at2759"/>
<protein>
    <submittedName>
        <fullName evidence="1">Zn-finger domain-containing protein</fullName>
    </submittedName>
</protein>
<evidence type="ECO:0000313" key="1">
    <source>
        <dbReference type="EMBL" id="KAF0504554.1"/>
    </source>
</evidence>
<organism evidence="1 2">
    <name type="scientific">Gigaspora margarita</name>
    <dbReference type="NCBI Taxonomy" id="4874"/>
    <lineage>
        <taxon>Eukaryota</taxon>
        <taxon>Fungi</taxon>
        <taxon>Fungi incertae sedis</taxon>
        <taxon>Mucoromycota</taxon>
        <taxon>Glomeromycotina</taxon>
        <taxon>Glomeromycetes</taxon>
        <taxon>Diversisporales</taxon>
        <taxon>Gigasporaceae</taxon>
        <taxon>Gigaspora</taxon>
    </lineage>
</organism>
<name>A0A8H4AJY5_GIGMA</name>